<dbReference type="InterPro" id="IPR027470">
    <property type="entry name" value="Cation_efflux_CTD"/>
</dbReference>
<evidence type="ECO:0000259" key="10">
    <source>
        <dbReference type="Pfam" id="PF16916"/>
    </source>
</evidence>
<dbReference type="GO" id="GO:0015086">
    <property type="term" value="F:cadmium ion transmembrane transporter activity"/>
    <property type="evidence" value="ECO:0007669"/>
    <property type="project" value="TreeGrafter"/>
</dbReference>
<comment type="subcellular location">
    <subcellularLocation>
        <location evidence="1">Membrane</location>
        <topology evidence="1">Multi-pass membrane protein</topology>
    </subcellularLocation>
</comment>
<dbReference type="InterPro" id="IPR027469">
    <property type="entry name" value="Cation_efflux_TMD_sf"/>
</dbReference>
<dbReference type="NCBIfam" id="TIGR01297">
    <property type="entry name" value="CDF"/>
    <property type="match status" value="1"/>
</dbReference>
<dbReference type="PANTHER" id="PTHR43840">
    <property type="entry name" value="MITOCHONDRIAL METAL TRANSPORTER 1-RELATED"/>
    <property type="match status" value="1"/>
</dbReference>
<dbReference type="EMBL" id="AZLV01000841">
    <property type="protein sequence ID" value="ETJ03437.1"/>
    <property type="molecule type" value="Genomic_DNA"/>
</dbReference>
<evidence type="ECO:0000256" key="2">
    <source>
        <dbReference type="ARBA" id="ARBA00008114"/>
    </source>
</evidence>
<keyword evidence="6 8" id="KW-0472">Membrane</keyword>
<protein>
    <submittedName>
        <fullName evidence="11">CDF family cation diffusion facilitator</fullName>
    </submittedName>
</protein>
<dbReference type="InterPro" id="IPR002524">
    <property type="entry name" value="Cation_efflux"/>
</dbReference>
<comment type="caution">
    <text evidence="11">The sequence shown here is derived from an EMBL/GenBank/DDBJ whole genome shotgun (WGS) entry which is preliminary data.</text>
</comment>
<dbReference type="Pfam" id="PF16916">
    <property type="entry name" value="ZT_dimer"/>
    <property type="match status" value="1"/>
</dbReference>
<dbReference type="InterPro" id="IPR058533">
    <property type="entry name" value="Cation_efflux_TM"/>
</dbReference>
<evidence type="ECO:0000256" key="6">
    <source>
        <dbReference type="ARBA" id="ARBA00023136"/>
    </source>
</evidence>
<dbReference type="SUPFAM" id="SSF160240">
    <property type="entry name" value="Cation efflux protein cytoplasmic domain-like"/>
    <property type="match status" value="1"/>
</dbReference>
<dbReference type="PANTHER" id="PTHR43840:SF15">
    <property type="entry name" value="MITOCHONDRIAL METAL TRANSPORTER 1-RELATED"/>
    <property type="match status" value="1"/>
</dbReference>
<organism evidence="11 12">
    <name type="scientific">Actinomyces urogenitalis DORA_12</name>
    <dbReference type="NCBI Taxonomy" id="1403939"/>
    <lineage>
        <taxon>Bacteria</taxon>
        <taxon>Bacillati</taxon>
        <taxon>Actinomycetota</taxon>
        <taxon>Actinomycetes</taxon>
        <taxon>Actinomycetales</taxon>
        <taxon>Actinomycetaceae</taxon>
        <taxon>Actinomyces</taxon>
    </lineage>
</organism>
<reference evidence="11 12" key="1">
    <citation type="submission" date="2013-12" db="EMBL/GenBank/DDBJ databases">
        <title>A Varibaculum cambriense genome reconstructed from a premature infant gut community with otherwise low bacterial novelty that shifts toward anaerobic metabolism during the third week of life.</title>
        <authorList>
            <person name="Brown C.T."/>
            <person name="Sharon I."/>
            <person name="Thomas B.C."/>
            <person name="Castelle C.J."/>
            <person name="Morowitz M.J."/>
            <person name="Banfield J.F."/>
        </authorList>
    </citation>
    <scope>NUCLEOTIDE SEQUENCE [LARGE SCALE GENOMIC DNA]</scope>
    <source>
        <strain evidence="12">DORA_12</strain>
    </source>
</reference>
<keyword evidence="3" id="KW-0813">Transport</keyword>
<dbReference type="Pfam" id="PF01545">
    <property type="entry name" value="Cation_efflux"/>
    <property type="match status" value="1"/>
</dbReference>
<accession>W1VBW5</accession>
<dbReference type="GO" id="GO:0015341">
    <property type="term" value="F:zinc efflux antiporter activity"/>
    <property type="evidence" value="ECO:0007669"/>
    <property type="project" value="TreeGrafter"/>
</dbReference>
<feature type="transmembrane region" description="Helical" evidence="8">
    <location>
        <begin position="45"/>
        <end position="62"/>
    </location>
</feature>
<name>W1VBW5_9ACTO</name>
<dbReference type="InterPro" id="IPR036837">
    <property type="entry name" value="Cation_efflux_CTD_sf"/>
</dbReference>
<evidence type="ECO:0000259" key="9">
    <source>
        <dbReference type="Pfam" id="PF01545"/>
    </source>
</evidence>
<feature type="transmembrane region" description="Helical" evidence="8">
    <location>
        <begin position="150"/>
        <end position="172"/>
    </location>
</feature>
<evidence type="ECO:0000256" key="5">
    <source>
        <dbReference type="ARBA" id="ARBA00022989"/>
    </source>
</evidence>
<sequence>MPRAQAHPQHETTLRPTENTIRPAAPAARTLEPMSSPRYAPPKDLSAYAWLSIAAALGTIALKSGAAWMTGSVGLLSDAAESLVNLVAAVVALIVLRISIRPADEDHQFGHSKAEYFSAVVEGAMIFVAAVFIIFSAIERLITPTMPEQLGAGLAISVVASLINGGVAWVLYRKGTVENSATLVADAKHLATDVLTSAAVLIGVGLVAITGQPMLDAVVALGAGLNIMWTGFRLVRESVAGLMDIAPSAEALARIKAVLDRHRRTGVIDFHAVRVREAGNRRFAELHVLVPGTWGVKQGHDFTERLIDDLVAEDPSLRVSAHLEPIEDPKSYADVDDV</sequence>
<evidence type="ECO:0000256" key="1">
    <source>
        <dbReference type="ARBA" id="ARBA00004141"/>
    </source>
</evidence>
<evidence type="ECO:0000256" key="7">
    <source>
        <dbReference type="SAM" id="MobiDB-lite"/>
    </source>
</evidence>
<evidence type="ECO:0000313" key="12">
    <source>
        <dbReference type="Proteomes" id="UP000018852"/>
    </source>
</evidence>
<keyword evidence="5 8" id="KW-1133">Transmembrane helix</keyword>
<feature type="region of interest" description="Disordered" evidence="7">
    <location>
        <begin position="1"/>
        <end position="36"/>
    </location>
</feature>
<feature type="transmembrane region" description="Helical" evidence="8">
    <location>
        <begin position="116"/>
        <end position="138"/>
    </location>
</feature>
<feature type="transmembrane region" description="Helical" evidence="8">
    <location>
        <begin position="82"/>
        <end position="100"/>
    </location>
</feature>
<dbReference type="Gene3D" id="3.30.70.1350">
    <property type="entry name" value="Cation efflux protein, cytoplasmic domain"/>
    <property type="match status" value="1"/>
</dbReference>
<keyword evidence="4 8" id="KW-0812">Transmembrane</keyword>
<comment type="similarity">
    <text evidence="2">Belongs to the cation diffusion facilitator (CDF) transporter (TC 2.A.4) family.</text>
</comment>
<dbReference type="PATRIC" id="fig|1403939.3.peg.1218"/>
<feature type="transmembrane region" description="Helical" evidence="8">
    <location>
        <begin position="193"/>
        <end position="211"/>
    </location>
</feature>
<feature type="domain" description="Cation efflux protein cytoplasmic" evidence="10">
    <location>
        <begin position="247"/>
        <end position="325"/>
    </location>
</feature>
<dbReference type="AlphaFoldDB" id="W1VBW5"/>
<dbReference type="SUPFAM" id="SSF161111">
    <property type="entry name" value="Cation efflux protein transmembrane domain-like"/>
    <property type="match status" value="1"/>
</dbReference>
<evidence type="ECO:0000313" key="11">
    <source>
        <dbReference type="EMBL" id="ETJ03437.1"/>
    </source>
</evidence>
<dbReference type="Proteomes" id="UP000018852">
    <property type="component" value="Unassembled WGS sequence"/>
</dbReference>
<dbReference type="GO" id="GO:0005886">
    <property type="term" value="C:plasma membrane"/>
    <property type="evidence" value="ECO:0007669"/>
    <property type="project" value="TreeGrafter"/>
</dbReference>
<evidence type="ECO:0000256" key="8">
    <source>
        <dbReference type="SAM" id="Phobius"/>
    </source>
</evidence>
<gene>
    <name evidence="11" type="ORF">Q605_AUC00841G0003</name>
</gene>
<evidence type="ECO:0000256" key="3">
    <source>
        <dbReference type="ARBA" id="ARBA00022448"/>
    </source>
</evidence>
<dbReference type="InterPro" id="IPR050291">
    <property type="entry name" value="CDF_Transporter"/>
</dbReference>
<dbReference type="GO" id="GO:0015093">
    <property type="term" value="F:ferrous iron transmembrane transporter activity"/>
    <property type="evidence" value="ECO:0007669"/>
    <property type="project" value="TreeGrafter"/>
</dbReference>
<dbReference type="GO" id="GO:0006882">
    <property type="term" value="P:intracellular zinc ion homeostasis"/>
    <property type="evidence" value="ECO:0007669"/>
    <property type="project" value="TreeGrafter"/>
</dbReference>
<dbReference type="Gene3D" id="1.20.1510.10">
    <property type="entry name" value="Cation efflux protein transmembrane domain"/>
    <property type="match status" value="1"/>
</dbReference>
<feature type="domain" description="Cation efflux protein transmembrane" evidence="9">
    <location>
        <begin position="50"/>
        <end position="243"/>
    </location>
</feature>
<evidence type="ECO:0000256" key="4">
    <source>
        <dbReference type="ARBA" id="ARBA00022692"/>
    </source>
</evidence>
<proteinExistence type="inferred from homology"/>